<dbReference type="InterPro" id="IPR050807">
    <property type="entry name" value="TransReg_Diox_bact_type"/>
</dbReference>
<dbReference type="Pfam" id="PF07883">
    <property type="entry name" value="Cupin_2"/>
    <property type="match status" value="1"/>
</dbReference>
<dbReference type="PANTHER" id="PTHR46797">
    <property type="entry name" value="HTH-TYPE TRANSCRIPTIONAL REGULATOR"/>
    <property type="match status" value="1"/>
</dbReference>
<dbReference type="CDD" id="cd02209">
    <property type="entry name" value="cupin_XRE_C"/>
    <property type="match status" value="1"/>
</dbReference>
<sequence>MELGQQIKKLRKNKKITIKQMAALTGLSTGFISQFERGITTIDVDHLNEMAQILETDVADFFRNNGKAAENFEDEIVVRGYQRPYLQNLNQSIHFNLSQISPQAVIRPEYIEVMPREIKEKPTIYTHEGEEFIFVLEGILTFYWDDQVTKLYPGDSAHYHAEHPHNWANLSDSVVRLLVVHVPE</sequence>
<keyword evidence="1" id="KW-0238">DNA-binding</keyword>
<dbReference type="CDD" id="cd00093">
    <property type="entry name" value="HTH_XRE"/>
    <property type="match status" value="1"/>
</dbReference>
<comment type="caution">
    <text evidence="3">The sequence shown here is derived from an EMBL/GenBank/DDBJ whole genome shotgun (WGS) entry which is preliminary data.</text>
</comment>
<accession>A0ABS6TE26</accession>
<dbReference type="InterPro" id="IPR001387">
    <property type="entry name" value="Cro/C1-type_HTH"/>
</dbReference>
<evidence type="ECO:0000313" key="4">
    <source>
        <dbReference type="Proteomes" id="UP000774130"/>
    </source>
</evidence>
<dbReference type="Proteomes" id="UP000774130">
    <property type="component" value="Unassembled WGS sequence"/>
</dbReference>
<dbReference type="SMART" id="SM00530">
    <property type="entry name" value="HTH_XRE"/>
    <property type="match status" value="1"/>
</dbReference>
<feature type="domain" description="HTH cro/C1-type" evidence="2">
    <location>
        <begin position="7"/>
        <end position="61"/>
    </location>
</feature>
<evidence type="ECO:0000259" key="2">
    <source>
        <dbReference type="PROSITE" id="PS50943"/>
    </source>
</evidence>
<dbReference type="PANTHER" id="PTHR46797:SF25">
    <property type="entry name" value="TRANSCRIPTIONAL REGULATOR"/>
    <property type="match status" value="1"/>
</dbReference>
<reference evidence="3 4" key="1">
    <citation type="submission" date="2021-06" db="EMBL/GenBank/DDBJ databases">
        <title>Enterococcus alishanensis sp. nov., a novel lactic acid bacterium isolated from fresh coffee beans.</title>
        <authorList>
            <person name="Chen Y.-S."/>
        </authorList>
    </citation>
    <scope>NUCLEOTIDE SEQUENCE [LARGE SCALE GENOMIC DNA]</scope>
    <source>
        <strain evidence="3 4">ALS3</strain>
    </source>
</reference>
<dbReference type="Pfam" id="PF01381">
    <property type="entry name" value="HTH_3"/>
    <property type="match status" value="1"/>
</dbReference>
<evidence type="ECO:0000313" key="3">
    <source>
        <dbReference type="EMBL" id="MBV7391174.1"/>
    </source>
</evidence>
<gene>
    <name evidence="3" type="ORF">KUA55_10825</name>
</gene>
<keyword evidence="4" id="KW-1185">Reference proteome</keyword>
<dbReference type="RefSeq" id="WP_218326285.1">
    <property type="nucleotide sequence ID" value="NZ_JAHUZB010000004.1"/>
</dbReference>
<name>A0ABS6TE26_9ENTE</name>
<evidence type="ECO:0000256" key="1">
    <source>
        <dbReference type="ARBA" id="ARBA00023125"/>
    </source>
</evidence>
<dbReference type="InterPro" id="IPR013096">
    <property type="entry name" value="Cupin_2"/>
</dbReference>
<organism evidence="3 4">
    <name type="scientific">Enterococcus alishanensis</name>
    <dbReference type="NCBI Taxonomy" id="1303817"/>
    <lineage>
        <taxon>Bacteria</taxon>
        <taxon>Bacillati</taxon>
        <taxon>Bacillota</taxon>
        <taxon>Bacilli</taxon>
        <taxon>Lactobacillales</taxon>
        <taxon>Enterococcaceae</taxon>
        <taxon>Enterococcus</taxon>
    </lineage>
</organism>
<protein>
    <submittedName>
        <fullName evidence="3">XRE family transcriptional regulator</fullName>
    </submittedName>
</protein>
<dbReference type="EMBL" id="JAHUZB010000004">
    <property type="protein sequence ID" value="MBV7391174.1"/>
    <property type="molecule type" value="Genomic_DNA"/>
</dbReference>
<dbReference type="PROSITE" id="PS50943">
    <property type="entry name" value="HTH_CROC1"/>
    <property type="match status" value="1"/>
</dbReference>
<proteinExistence type="predicted"/>